<gene>
    <name evidence="1" type="ORF">BPOR_0251g00090</name>
</gene>
<reference evidence="1 2" key="1">
    <citation type="submission" date="2017-12" db="EMBL/GenBank/DDBJ databases">
        <title>Comparative genomics of Botrytis spp.</title>
        <authorList>
            <person name="Valero-Jimenez C.A."/>
            <person name="Tapia P."/>
            <person name="Veloso J."/>
            <person name="Silva-Moreno E."/>
            <person name="Staats M."/>
            <person name="Valdes J.H."/>
            <person name="Van Kan J.A.L."/>
        </authorList>
    </citation>
    <scope>NUCLEOTIDE SEQUENCE [LARGE SCALE GENOMIC DNA]</scope>
    <source>
        <strain evidence="1 2">MUCL3349</strain>
    </source>
</reference>
<protein>
    <submittedName>
        <fullName evidence="1">Uncharacterized protein</fullName>
    </submittedName>
</protein>
<keyword evidence="2" id="KW-1185">Reference proteome</keyword>
<organism evidence="1 2">
    <name type="scientific">Botrytis porri</name>
    <dbReference type="NCBI Taxonomy" id="87229"/>
    <lineage>
        <taxon>Eukaryota</taxon>
        <taxon>Fungi</taxon>
        <taxon>Dikarya</taxon>
        <taxon>Ascomycota</taxon>
        <taxon>Pezizomycotina</taxon>
        <taxon>Leotiomycetes</taxon>
        <taxon>Helotiales</taxon>
        <taxon>Sclerotiniaceae</taxon>
        <taxon>Botrytis</taxon>
    </lineage>
</organism>
<dbReference type="Proteomes" id="UP000297280">
    <property type="component" value="Unassembled WGS sequence"/>
</dbReference>
<comment type="caution">
    <text evidence="1">The sequence shown here is derived from an EMBL/GenBank/DDBJ whole genome shotgun (WGS) entry which is preliminary data.</text>
</comment>
<name>A0A4Z1KNR3_9HELO</name>
<evidence type="ECO:0000313" key="2">
    <source>
        <dbReference type="Proteomes" id="UP000297280"/>
    </source>
</evidence>
<dbReference type="AlphaFoldDB" id="A0A4Z1KNR3"/>
<dbReference type="EMBL" id="PQXO01000251">
    <property type="protein sequence ID" value="TGO87088.1"/>
    <property type="molecule type" value="Genomic_DNA"/>
</dbReference>
<proteinExistence type="predicted"/>
<sequence>MCSIFVNHYQAFLSTNSASIEAYHSCKFRDGNSASKMEEVVARLLEESTGYWVGFMWDIGDDDDDDDDDDDELFGD</sequence>
<accession>A0A4Z1KNR3</accession>
<evidence type="ECO:0000313" key="1">
    <source>
        <dbReference type="EMBL" id="TGO87088.1"/>
    </source>
</evidence>